<protein>
    <submittedName>
        <fullName evidence="1">Uncharacterized protein</fullName>
    </submittedName>
</protein>
<reference evidence="1 2" key="1">
    <citation type="submission" date="2019-10" db="EMBL/GenBank/DDBJ databases">
        <title>Nocardia macrotermitis sp. nov. and Nocardia aurantia sp. nov., isolated from the gut of fungus growing-termite Macrotermes natalensis.</title>
        <authorList>
            <person name="Benndorf R."/>
            <person name="Schwitalla J."/>
            <person name="Martin K."/>
            <person name="De Beer W."/>
            <person name="Kaster A.-K."/>
            <person name="Vollmers J."/>
            <person name="Poulsen M."/>
            <person name="Beemelmanns C."/>
        </authorList>
    </citation>
    <scope>NUCLEOTIDE SEQUENCE [LARGE SCALE GENOMIC DNA]</scope>
    <source>
        <strain evidence="1 2">RB56</strain>
    </source>
</reference>
<organism evidence="1 2">
    <name type="scientific">Nocardia aurantia</name>
    <dbReference type="NCBI Taxonomy" id="2585199"/>
    <lineage>
        <taxon>Bacteria</taxon>
        <taxon>Bacillati</taxon>
        <taxon>Actinomycetota</taxon>
        <taxon>Actinomycetes</taxon>
        <taxon>Mycobacteriales</taxon>
        <taxon>Nocardiaceae</taxon>
        <taxon>Nocardia</taxon>
    </lineage>
</organism>
<keyword evidence="2" id="KW-1185">Reference proteome</keyword>
<gene>
    <name evidence="1" type="ORF">NRB56_50140</name>
</gene>
<sequence>MIGWQIFGAALVLIGVSSSVAMSRRPQHISSGRTVSEIRQRILAEIAAPALAPPVLLIPHSAPDHTPDVPEAHRTMQEHLECTVAECARKATAYRVLVEAGRITPR</sequence>
<evidence type="ECO:0000313" key="2">
    <source>
        <dbReference type="Proteomes" id="UP000431401"/>
    </source>
</evidence>
<dbReference type="AlphaFoldDB" id="A0A7K0DX59"/>
<accession>A0A7K0DX59</accession>
<dbReference type="OrthoDB" id="4556237at2"/>
<name>A0A7K0DX59_9NOCA</name>
<dbReference type="Proteomes" id="UP000431401">
    <property type="component" value="Unassembled WGS sequence"/>
</dbReference>
<proteinExistence type="predicted"/>
<dbReference type="EMBL" id="WEGI01000011">
    <property type="protein sequence ID" value="MQY29424.1"/>
    <property type="molecule type" value="Genomic_DNA"/>
</dbReference>
<evidence type="ECO:0000313" key="1">
    <source>
        <dbReference type="EMBL" id="MQY29424.1"/>
    </source>
</evidence>
<dbReference type="RefSeq" id="WP_153346299.1">
    <property type="nucleotide sequence ID" value="NZ_WEGI01000011.1"/>
</dbReference>
<comment type="caution">
    <text evidence="1">The sequence shown here is derived from an EMBL/GenBank/DDBJ whole genome shotgun (WGS) entry which is preliminary data.</text>
</comment>